<dbReference type="Proteomes" id="UP000054549">
    <property type="component" value="Unassembled WGS sequence"/>
</dbReference>
<name>A0A0C2XB90_AMAMK</name>
<evidence type="ECO:0000313" key="1">
    <source>
        <dbReference type="EMBL" id="KIL66606.1"/>
    </source>
</evidence>
<evidence type="ECO:0000313" key="2">
    <source>
        <dbReference type="Proteomes" id="UP000054549"/>
    </source>
</evidence>
<gene>
    <name evidence="1" type="ORF">M378DRAFT_160608</name>
</gene>
<dbReference type="InParanoid" id="A0A0C2XB90"/>
<accession>A0A0C2XB90</accession>
<reference evidence="1 2" key="1">
    <citation type="submission" date="2014-04" db="EMBL/GenBank/DDBJ databases">
        <title>Evolutionary Origins and Diversification of the Mycorrhizal Mutualists.</title>
        <authorList>
            <consortium name="DOE Joint Genome Institute"/>
            <consortium name="Mycorrhizal Genomics Consortium"/>
            <person name="Kohler A."/>
            <person name="Kuo A."/>
            <person name="Nagy L.G."/>
            <person name="Floudas D."/>
            <person name="Copeland A."/>
            <person name="Barry K.W."/>
            <person name="Cichocki N."/>
            <person name="Veneault-Fourrey C."/>
            <person name="LaButti K."/>
            <person name="Lindquist E.A."/>
            <person name="Lipzen A."/>
            <person name="Lundell T."/>
            <person name="Morin E."/>
            <person name="Murat C."/>
            <person name="Riley R."/>
            <person name="Ohm R."/>
            <person name="Sun H."/>
            <person name="Tunlid A."/>
            <person name="Henrissat B."/>
            <person name="Grigoriev I.V."/>
            <person name="Hibbett D.S."/>
            <person name="Martin F."/>
        </authorList>
    </citation>
    <scope>NUCLEOTIDE SEQUENCE [LARGE SCALE GENOMIC DNA]</scope>
    <source>
        <strain evidence="1 2">Koide BX008</strain>
    </source>
</reference>
<proteinExistence type="predicted"/>
<dbReference type="EMBL" id="KN818235">
    <property type="protein sequence ID" value="KIL66606.1"/>
    <property type="molecule type" value="Genomic_DNA"/>
</dbReference>
<sequence>MGERASFQISAPGAGFAIPSSSTGPIRGSTTDVLDCLYSAGRPEHHEDKRLRPPNGGYPIGQTFHQEHFVMNHLYPVIEEYFPAALPFDMNHNMTSIGNSSCIG</sequence>
<protein>
    <submittedName>
        <fullName evidence="1">Uncharacterized protein</fullName>
    </submittedName>
</protein>
<dbReference type="AlphaFoldDB" id="A0A0C2XB90"/>
<organism evidence="1 2">
    <name type="scientific">Amanita muscaria (strain Koide BX008)</name>
    <dbReference type="NCBI Taxonomy" id="946122"/>
    <lineage>
        <taxon>Eukaryota</taxon>
        <taxon>Fungi</taxon>
        <taxon>Dikarya</taxon>
        <taxon>Basidiomycota</taxon>
        <taxon>Agaricomycotina</taxon>
        <taxon>Agaricomycetes</taxon>
        <taxon>Agaricomycetidae</taxon>
        <taxon>Agaricales</taxon>
        <taxon>Pluteineae</taxon>
        <taxon>Amanitaceae</taxon>
        <taxon>Amanita</taxon>
    </lineage>
</organism>
<dbReference type="HOGENOM" id="CLU_2249398_0_0_1"/>
<keyword evidence="2" id="KW-1185">Reference proteome</keyword>